<keyword evidence="4" id="KW-1185">Reference proteome</keyword>
<dbReference type="EMBL" id="JAGPXD010000003">
    <property type="protein sequence ID" value="KAH7363190.1"/>
    <property type="molecule type" value="Genomic_DNA"/>
</dbReference>
<feature type="chain" id="PRO_5035482261" evidence="2">
    <location>
        <begin position="22"/>
        <end position="231"/>
    </location>
</feature>
<evidence type="ECO:0000313" key="4">
    <source>
        <dbReference type="Proteomes" id="UP000813385"/>
    </source>
</evidence>
<feature type="signal peptide" evidence="2">
    <location>
        <begin position="1"/>
        <end position="21"/>
    </location>
</feature>
<evidence type="ECO:0000256" key="1">
    <source>
        <dbReference type="SAM" id="MobiDB-lite"/>
    </source>
</evidence>
<evidence type="ECO:0000256" key="2">
    <source>
        <dbReference type="SAM" id="SignalP"/>
    </source>
</evidence>
<feature type="compositionally biased region" description="Polar residues" evidence="1">
    <location>
        <begin position="90"/>
        <end position="99"/>
    </location>
</feature>
<proteinExistence type="predicted"/>
<keyword evidence="2" id="KW-0732">Signal</keyword>
<comment type="caution">
    <text evidence="3">The sequence shown here is derived from an EMBL/GenBank/DDBJ whole genome shotgun (WGS) entry which is preliminary data.</text>
</comment>
<name>A0A8K0TIL7_9PEZI</name>
<sequence>MKCALLLQAVVAIGVVGLVAGGSPAKKPKRNLFDFPQITTAPQVTVTLEPSATLTVTVYHTAIPSVTTTPVHNGTFTSDGAPPGPHHTLEAQSTHGNNQTSVSDITGAATSACVPDSPGPVIPNFHQPRPNAFRVTDIPLGPTQYEVYDGLQDLKEWQEKLDHWEGFQKLDWYSTDSTPYKSTTPDTPSEVCQWECNEAIQSYMPIGTKFDGAESVSSCSGSGAGAPGVIG</sequence>
<dbReference type="Proteomes" id="UP000813385">
    <property type="component" value="Unassembled WGS sequence"/>
</dbReference>
<dbReference type="AlphaFoldDB" id="A0A8K0TIL7"/>
<accession>A0A8K0TIL7</accession>
<evidence type="ECO:0000313" key="3">
    <source>
        <dbReference type="EMBL" id="KAH7363190.1"/>
    </source>
</evidence>
<gene>
    <name evidence="3" type="ORF">B0T11DRAFT_298487</name>
</gene>
<reference evidence="3" key="1">
    <citation type="journal article" date="2021" name="Nat. Commun.">
        <title>Genetic determinants of endophytism in the Arabidopsis root mycobiome.</title>
        <authorList>
            <person name="Mesny F."/>
            <person name="Miyauchi S."/>
            <person name="Thiergart T."/>
            <person name="Pickel B."/>
            <person name="Atanasova L."/>
            <person name="Karlsson M."/>
            <person name="Huettel B."/>
            <person name="Barry K.W."/>
            <person name="Haridas S."/>
            <person name="Chen C."/>
            <person name="Bauer D."/>
            <person name="Andreopoulos W."/>
            <person name="Pangilinan J."/>
            <person name="LaButti K."/>
            <person name="Riley R."/>
            <person name="Lipzen A."/>
            <person name="Clum A."/>
            <person name="Drula E."/>
            <person name="Henrissat B."/>
            <person name="Kohler A."/>
            <person name="Grigoriev I.V."/>
            <person name="Martin F.M."/>
            <person name="Hacquard S."/>
        </authorList>
    </citation>
    <scope>NUCLEOTIDE SEQUENCE</scope>
    <source>
        <strain evidence="3">MPI-CAGE-AT-0016</strain>
    </source>
</reference>
<protein>
    <submittedName>
        <fullName evidence="3">Uncharacterized protein</fullName>
    </submittedName>
</protein>
<feature type="region of interest" description="Disordered" evidence="1">
    <location>
        <begin position="76"/>
        <end position="99"/>
    </location>
</feature>
<organism evidence="3 4">
    <name type="scientific">Plectosphaerella cucumerina</name>
    <dbReference type="NCBI Taxonomy" id="40658"/>
    <lineage>
        <taxon>Eukaryota</taxon>
        <taxon>Fungi</taxon>
        <taxon>Dikarya</taxon>
        <taxon>Ascomycota</taxon>
        <taxon>Pezizomycotina</taxon>
        <taxon>Sordariomycetes</taxon>
        <taxon>Hypocreomycetidae</taxon>
        <taxon>Glomerellales</taxon>
        <taxon>Plectosphaerellaceae</taxon>
        <taxon>Plectosphaerella</taxon>
    </lineage>
</organism>